<keyword evidence="2" id="KW-1185">Reference proteome</keyword>
<proteinExistence type="predicted"/>
<organism evidence="1 2">
    <name type="scientific">Rosa chinensis</name>
    <name type="common">China rose</name>
    <dbReference type="NCBI Taxonomy" id="74649"/>
    <lineage>
        <taxon>Eukaryota</taxon>
        <taxon>Viridiplantae</taxon>
        <taxon>Streptophyta</taxon>
        <taxon>Embryophyta</taxon>
        <taxon>Tracheophyta</taxon>
        <taxon>Spermatophyta</taxon>
        <taxon>Magnoliopsida</taxon>
        <taxon>eudicotyledons</taxon>
        <taxon>Gunneridae</taxon>
        <taxon>Pentapetalae</taxon>
        <taxon>rosids</taxon>
        <taxon>fabids</taxon>
        <taxon>Rosales</taxon>
        <taxon>Rosaceae</taxon>
        <taxon>Rosoideae</taxon>
        <taxon>Rosoideae incertae sedis</taxon>
        <taxon>Rosa</taxon>
    </lineage>
</organism>
<dbReference type="EMBL" id="PDCK01000043">
    <property type="protein sequence ID" value="PRQ33901.1"/>
    <property type="molecule type" value="Genomic_DNA"/>
</dbReference>
<protein>
    <submittedName>
        <fullName evidence="1">Putative non-specific serine/threonine protein kinase</fullName>
        <ecNumber evidence="1">2.7.11.1</ecNumber>
    </submittedName>
</protein>
<gene>
    <name evidence="1" type="ORF">RchiOBHm_Chr5g0062821</name>
</gene>
<reference evidence="1 2" key="1">
    <citation type="journal article" date="2018" name="Nat. Genet.">
        <title>The Rosa genome provides new insights in the design of modern roses.</title>
        <authorList>
            <person name="Bendahmane M."/>
        </authorList>
    </citation>
    <scope>NUCLEOTIDE SEQUENCE [LARGE SCALE GENOMIC DNA]</scope>
    <source>
        <strain evidence="2">cv. Old Blush</strain>
    </source>
</reference>
<evidence type="ECO:0000313" key="2">
    <source>
        <dbReference type="Proteomes" id="UP000238479"/>
    </source>
</evidence>
<sequence length="53" mass="6047">MAYGTEADVWSVGHPCLEHHNTVKLPPDIIIFKLMKVYMRLSPLRKTALRVGL</sequence>
<keyword evidence="1" id="KW-0808">Transferase</keyword>
<keyword evidence="1" id="KW-0723">Serine/threonine-protein kinase</keyword>
<comment type="caution">
    <text evidence="1">The sequence shown here is derived from an EMBL/GenBank/DDBJ whole genome shotgun (WGS) entry which is preliminary data.</text>
</comment>
<keyword evidence="1" id="KW-0418">Kinase</keyword>
<dbReference type="GO" id="GO:0004674">
    <property type="term" value="F:protein serine/threonine kinase activity"/>
    <property type="evidence" value="ECO:0007669"/>
    <property type="project" value="UniProtKB-KW"/>
</dbReference>
<evidence type="ECO:0000313" key="1">
    <source>
        <dbReference type="EMBL" id="PRQ33901.1"/>
    </source>
</evidence>
<dbReference type="EC" id="2.7.11.1" evidence="1"/>
<dbReference type="Gramene" id="PRQ33901">
    <property type="protein sequence ID" value="PRQ33901"/>
    <property type="gene ID" value="RchiOBHm_Chr5g0062821"/>
</dbReference>
<dbReference type="Proteomes" id="UP000238479">
    <property type="component" value="Chromosome 5"/>
</dbReference>
<name>A0A2P6QI97_ROSCH</name>
<accession>A0A2P6QI97</accession>
<dbReference type="AlphaFoldDB" id="A0A2P6QI97"/>